<evidence type="ECO:0000256" key="5">
    <source>
        <dbReference type="ARBA" id="ARBA00022475"/>
    </source>
</evidence>
<dbReference type="EMBL" id="JACICF010000002">
    <property type="protein sequence ID" value="MBB3764893.1"/>
    <property type="molecule type" value="Genomic_DNA"/>
</dbReference>
<evidence type="ECO:0000256" key="3">
    <source>
        <dbReference type="ARBA" id="ARBA00021563"/>
    </source>
</evidence>
<evidence type="ECO:0000256" key="1">
    <source>
        <dbReference type="ARBA" id="ARBA00004533"/>
    </source>
</evidence>
<protein>
    <recommendedName>
        <fullName evidence="3">Type II secretion system protein N</fullName>
    </recommendedName>
    <alternativeName>
        <fullName evidence="10">General secretion pathway protein N</fullName>
    </alternativeName>
</protein>
<evidence type="ECO:0000256" key="6">
    <source>
        <dbReference type="ARBA" id="ARBA00022519"/>
    </source>
</evidence>
<name>A0A839Z4U7_9SPHN</name>
<evidence type="ECO:0000256" key="9">
    <source>
        <dbReference type="ARBA" id="ARBA00023136"/>
    </source>
</evidence>
<evidence type="ECO:0000313" key="12">
    <source>
        <dbReference type="Proteomes" id="UP000578569"/>
    </source>
</evidence>
<dbReference type="RefSeq" id="WP_183934252.1">
    <property type="nucleotide sequence ID" value="NZ_JACICF010000002.1"/>
</dbReference>
<accession>A0A839Z4U7</accession>
<evidence type="ECO:0000256" key="7">
    <source>
        <dbReference type="ARBA" id="ARBA00022692"/>
    </source>
</evidence>
<keyword evidence="6" id="KW-0997">Cell inner membrane</keyword>
<keyword evidence="5" id="KW-1003">Cell membrane</keyword>
<organism evidence="11 12">
    <name type="scientific">Sphingomicrobium lutaoense</name>
    <dbReference type="NCBI Taxonomy" id="515949"/>
    <lineage>
        <taxon>Bacteria</taxon>
        <taxon>Pseudomonadati</taxon>
        <taxon>Pseudomonadota</taxon>
        <taxon>Alphaproteobacteria</taxon>
        <taxon>Sphingomonadales</taxon>
        <taxon>Sphingomonadaceae</taxon>
        <taxon>Sphingomicrobium</taxon>
    </lineage>
</organism>
<dbReference type="Proteomes" id="UP000578569">
    <property type="component" value="Unassembled WGS sequence"/>
</dbReference>
<evidence type="ECO:0000256" key="4">
    <source>
        <dbReference type="ARBA" id="ARBA00022448"/>
    </source>
</evidence>
<dbReference type="GO" id="GO:0015628">
    <property type="term" value="P:protein secretion by the type II secretion system"/>
    <property type="evidence" value="ECO:0007669"/>
    <property type="project" value="InterPro"/>
</dbReference>
<dbReference type="Pfam" id="PF01203">
    <property type="entry name" value="T2SSN"/>
    <property type="match status" value="1"/>
</dbReference>
<comment type="similarity">
    <text evidence="2">Belongs to the GSP N family.</text>
</comment>
<evidence type="ECO:0000313" key="11">
    <source>
        <dbReference type="EMBL" id="MBB3764893.1"/>
    </source>
</evidence>
<dbReference type="InterPro" id="IPR022792">
    <property type="entry name" value="T2SS_protein-GspN"/>
</dbReference>
<keyword evidence="12" id="KW-1185">Reference proteome</keyword>
<keyword evidence="8" id="KW-0653">Protein transport</keyword>
<keyword evidence="9" id="KW-0472">Membrane</keyword>
<dbReference type="GO" id="GO:0005886">
    <property type="term" value="C:plasma membrane"/>
    <property type="evidence" value="ECO:0007669"/>
    <property type="project" value="UniProtKB-SubCell"/>
</dbReference>
<evidence type="ECO:0000256" key="10">
    <source>
        <dbReference type="ARBA" id="ARBA00030772"/>
    </source>
</evidence>
<keyword evidence="7" id="KW-0812">Transmembrane</keyword>
<comment type="caution">
    <text evidence="11">The sequence shown here is derived from an EMBL/GenBank/DDBJ whole genome shotgun (WGS) entry which is preliminary data.</text>
</comment>
<evidence type="ECO:0000256" key="8">
    <source>
        <dbReference type="ARBA" id="ARBA00022927"/>
    </source>
</evidence>
<keyword evidence="4" id="KW-0813">Transport</keyword>
<gene>
    <name evidence="11" type="ORF">FHS50_001955</name>
</gene>
<dbReference type="AlphaFoldDB" id="A0A839Z4U7"/>
<reference evidence="11 12" key="1">
    <citation type="submission" date="2020-08" db="EMBL/GenBank/DDBJ databases">
        <title>Genomic Encyclopedia of Type Strains, Phase IV (KMG-IV): sequencing the most valuable type-strain genomes for metagenomic binning, comparative biology and taxonomic classification.</title>
        <authorList>
            <person name="Goeker M."/>
        </authorList>
    </citation>
    <scope>NUCLEOTIDE SEQUENCE [LARGE SCALE GENOMIC DNA]</scope>
    <source>
        <strain evidence="11 12">DSM 24194</strain>
    </source>
</reference>
<proteinExistence type="inferred from homology"/>
<sequence>MRARWYVWAASIFAVCLVALFPLRVAIGAATGPESLLTARQVAGTVWSGRVGEMMAGPERLGTFDVALNPLTLPLGRFEVAIERLDDPEGPLTGVLALGGASEGVKDLNGRMTLSRLLSPLPSGAMRFEDVRMLFKGGRCREAAGSVQLQASLGIAGLSRDMSGPVSCREDGRGMAELKGPRGAERLTIIVDAEGGYEADLAIEGAPPILRDALSRAGFAEEGTSVVLRQSGRLR</sequence>
<evidence type="ECO:0000256" key="2">
    <source>
        <dbReference type="ARBA" id="ARBA00007208"/>
    </source>
</evidence>
<comment type="subcellular location">
    <subcellularLocation>
        <location evidence="1">Cell inner membrane</location>
    </subcellularLocation>
</comment>
<dbReference type="GO" id="GO:0015627">
    <property type="term" value="C:type II protein secretion system complex"/>
    <property type="evidence" value="ECO:0007669"/>
    <property type="project" value="InterPro"/>
</dbReference>